<evidence type="ECO:0000256" key="11">
    <source>
        <dbReference type="PROSITE-ProRule" id="PRU10141"/>
    </source>
</evidence>
<dbReference type="FunFam" id="1.10.510.10:FF:000112">
    <property type="entry name" value="Putative dual specificity tyrosine-phosphorylation-regulated kinase 2"/>
    <property type="match status" value="1"/>
</dbReference>
<comment type="catalytic activity">
    <reaction evidence="9">
        <text>L-threonyl-[protein] + ATP = O-phospho-L-threonyl-[protein] + ADP + H(+)</text>
        <dbReference type="Rhea" id="RHEA:46608"/>
        <dbReference type="Rhea" id="RHEA-COMP:11060"/>
        <dbReference type="Rhea" id="RHEA-COMP:11605"/>
        <dbReference type="ChEBI" id="CHEBI:15378"/>
        <dbReference type="ChEBI" id="CHEBI:30013"/>
        <dbReference type="ChEBI" id="CHEBI:30616"/>
        <dbReference type="ChEBI" id="CHEBI:61977"/>
        <dbReference type="ChEBI" id="CHEBI:456216"/>
        <dbReference type="EC" id="2.7.12.1"/>
    </reaction>
</comment>
<protein>
    <recommendedName>
        <fullName evidence="2">dual-specificity kinase</fullName>
        <ecNumber evidence="2">2.7.12.1</ecNumber>
    </recommendedName>
</protein>
<dbReference type="OrthoDB" id="9332038at2759"/>
<evidence type="ECO:0000256" key="4">
    <source>
        <dbReference type="ARBA" id="ARBA00022679"/>
    </source>
</evidence>
<feature type="compositionally biased region" description="Polar residues" evidence="12">
    <location>
        <begin position="303"/>
        <end position="327"/>
    </location>
</feature>
<evidence type="ECO:0000256" key="7">
    <source>
        <dbReference type="ARBA" id="ARBA00022840"/>
    </source>
</evidence>
<dbReference type="FunFam" id="3.30.200.20:FF:000087">
    <property type="entry name" value="Dual specificity tyrosine-phosphorylation-regulated kinase 1A"/>
    <property type="match status" value="1"/>
</dbReference>
<evidence type="ECO:0000256" key="2">
    <source>
        <dbReference type="ARBA" id="ARBA00013203"/>
    </source>
</evidence>
<feature type="compositionally biased region" description="Low complexity" evidence="12">
    <location>
        <begin position="1424"/>
        <end position="1443"/>
    </location>
</feature>
<feature type="region of interest" description="Disordered" evidence="12">
    <location>
        <begin position="637"/>
        <end position="775"/>
    </location>
</feature>
<keyword evidence="15" id="KW-1185">Reference proteome</keyword>
<keyword evidence="7 11" id="KW-0067">ATP-binding</keyword>
<dbReference type="InterPro" id="IPR042521">
    <property type="entry name" value="DYRK"/>
</dbReference>
<dbReference type="GO" id="GO:0005737">
    <property type="term" value="C:cytoplasm"/>
    <property type="evidence" value="ECO:0007669"/>
    <property type="project" value="TreeGrafter"/>
</dbReference>
<reference evidence="14" key="1">
    <citation type="journal article" date="2020" name="Fungal Divers.">
        <title>Resolving the Mortierellaceae phylogeny through synthesis of multi-gene phylogenetics and phylogenomics.</title>
        <authorList>
            <person name="Vandepol N."/>
            <person name="Liber J."/>
            <person name="Desiro A."/>
            <person name="Na H."/>
            <person name="Kennedy M."/>
            <person name="Barry K."/>
            <person name="Grigoriev I.V."/>
            <person name="Miller A.N."/>
            <person name="O'Donnell K."/>
            <person name="Stajich J.E."/>
            <person name="Bonito G."/>
        </authorList>
    </citation>
    <scope>NUCLEOTIDE SEQUENCE</scope>
    <source>
        <strain evidence="14">NRRL 6426</strain>
    </source>
</reference>
<dbReference type="InterPro" id="IPR008271">
    <property type="entry name" value="Ser/Thr_kinase_AS"/>
</dbReference>
<keyword evidence="3" id="KW-0723">Serine/threonine-protein kinase</keyword>
<comment type="similarity">
    <text evidence="1">Belongs to the protein kinase superfamily. CMGC Ser/Thr protein kinase family. MNB/DYRK subfamily.</text>
</comment>
<keyword evidence="5 11" id="KW-0547">Nucleotide-binding</keyword>
<comment type="catalytic activity">
    <reaction evidence="10">
        <text>L-tyrosyl-[protein] + ATP = O-phospho-L-tyrosyl-[protein] + ADP + H(+)</text>
        <dbReference type="Rhea" id="RHEA:10596"/>
        <dbReference type="Rhea" id="RHEA-COMP:10136"/>
        <dbReference type="Rhea" id="RHEA-COMP:20101"/>
        <dbReference type="ChEBI" id="CHEBI:15378"/>
        <dbReference type="ChEBI" id="CHEBI:30616"/>
        <dbReference type="ChEBI" id="CHEBI:46858"/>
        <dbReference type="ChEBI" id="CHEBI:61978"/>
        <dbReference type="ChEBI" id="CHEBI:456216"/>
        <dbReference type="EC" id="2.7.12.1"/>
    </reaction>
</comment>
<feature type="region of interest" description="Disordered" evidence="12">
    <location>
        <begin position="115"/>
        <end position="333"/>
    </location>
</feature>
<evidence type="ECO:0000259" key="13">
    <source>
        <dbReference type="PROSITE" id="PS50011"/>
    </source>
</evidence>
<feature type="compositionally biased region" description="Polar residues" evidence="12">
    <location>
        <begin position="1352"/>
        <end position="1365"/>
    </location>
</feature>
<dbReference type="EC" id="2.7.12.1" evidence="2"/>
<dbReference type="InterPro" id="IPR050494">
    <property type="entry name" value="Ser_Thr_dual-spec_kinase"/>
</dbReference>
<dbReference type="EMBL" id="JAAAUQ010000260">
    <property type="protein sequence ID" value="KAF9152220.1"/>
    <property type="molecule type" value="Genomic_DNA"/>
</dbReference>
<sequence length="1512" mass="163559">MRLAEYNTETKDNYRKSLPAKSRQSMGAIIPQVPNSWIQSQNSEHQQQQQQQQHEPSPKKASSSRLSFHEQELQYNQSLPHYDQQQQYQQEDAFRQQYYQQQFLQQQPTMDVAQYRMHHHQQQGSSSPHHRGQSAGSELPMSPNPPMTPSSISNSDGSPLTNLTSPVSSGRSSSGQHAQYQKSVLQAPPSPAPHAHYRSKSYSSGPIPLTLPMESSPKAAERASPSTPAQDWLSSKHHSSYGNLTPRKTASDNLTPSREQYRRSESYSTLQARSSQSSSQNISEPTLPPYPSSPTVPAMDMPTRSSAYGEIQSQGTATDGSSGNESGLSRRDSWREQEQFLLQLQQRDHQTRAKHKRESFYAAFQNASNGTNNGSSTSNNNINNSGSVSGTSGSTGGNVNGSTNHDEPRQQPKSISRAASPHLPSGIPQLRTKSRSGIPSTPTADLRGRPTPPPRSRSRTPAGSSGSGIQTPGMTPQQPQMPQQYSGELQSILRKSVILADDSMAPVIQRADPHRSPGSSTPSSKSGTPLPQTADTIPVPVADITKHLSIMDLKETPAPKVILATTEPPPPPTPVATPRQPVSSNLNASHRRSIIFDIPNAPVRTNGSSHHREESGNVGRMKDVGVMVSHTKERTSIFSSASAQQQQQSQAATRKRGKTLSAMDPPKAKPAPTILPPMYMSTTSRSTNNSNTMASRAAGSMIPSPSGASRGGTVTPRDAASKARVQAVEASSQEVKAQRGDTSFSGLSTPPTSNSSKTAAAAQSASGADAAKPKAIRSFSSGLLSGLSRRRSTVVDSLSIATNNGATANDGSMTPKATKSVTAPNSARLSTVSGQLPSPSDLKKTPTSELKTPTARSSPSSYQTVKAPVLTNISNPIQPYPSGSSGTQHAQPSANIYGQSAAGPSLDPKSPRAPTSSGVSPFPPLSPYAALKLYAPYLSLYERAEIGEYPQVYYVGQNCRHKKPASVEASNSNFGYDDERGDYLIVNHDHLMYRYEVLDMLGKGSFGQVAKCYDHKTGEYVAIKIIRNKKRFHCQAVVEVKILDNLNKWDPEAKHNLIRMTDNFYFRNHLCIASELLSINLYEFIKSNSFQGFSLGLIKRFCTQLLQSLDLLSKHNVVHCDLKPENVLLKHPTKSSIKVIDFGSSCLENEKVYTYIQSRFYRSPEVILGMSYNMAIDMWSLGCILAELYTGYPLFPGENEQEQLSCIMEIQGVPDRYLIEKSSRKKVFFDHGGNPKLVVNSKGKKRRPGSKTLGQALKCSDPLFLDFIQKCLIWDPERRMKPREGLQHEWISDIRTPVRSLFSPPPSAADNTMNSSISSNSSSTSRRRSTIFSAQPSSSVSSRPLKVKTEADSGNTSFGSVRSNRTHVSANISSYSGANQSFHGNQSQGSAYNQSNASFDGSNIGGGSNSKYGSHYTSLYANPTSHSSSSLSAASSRRLTVSGSTGGGGSGGGGDMKISGPYYGQSNGSSPSVRKNTTSMYVTGSSNTIGATTGAEYLRQINANGGYSGHRG</sequence>
<dbReference type="CDD" id="cd14210">
    <property type="entry name" value="PKc_DYRK"/>
    <property type="match status" value="1"/>
</dbReference>
<dbReference type="Proteomes" id="UP000748756">
    <property type="component" value="Unassembled WGS sequence"/>
</dbReference>
<feature type="compositionally biased region" description="Polar residues" evidence="12">
    <location>
        <begin position="1464"/>
        <end position="1479"/>
    </location>
</feature>
<evidence type="ECO:0000256" key="3">
    <source>
        <dbReference type="ARBA" id="ARBA00022527"/>
    </source>
</evidence>
<dbReference type="PANTHER" id="PTHR24058:SF22">
    <property type="entry name" value="DUAL SPECIFICITY TYROSINE-PHOSPHORYLATION-REGULATED KINASE 4"/>
    <property type="match status" value="1"/>
</dbReference>
<feature type="compositionally biased region" description="Low complexity" evidence="12">
    <location>
        <begin position="680"/>
        <end position="698"/>
    </location>
</feature>
<evidence type="ECO:0000256" key="6">
    <source>
        <dbReference type="ARBA" id="ARBA00022777"/>
    </source>
</evidence>
<feature type="compositionally biased region" description="Polar residues" evidence="12">
    <location>
        <begin position="871"/>
        <end position="898"/>
    </location>
</feature>
<dbReference type="Pfam" id="PF00069">
    <property type="entry name" value="Pkinase"/>
    <property type="match status" value="1"/>
</dbReference>
<keyword evidence="4" id="KW-0808">Transferase</keyword>
<feature type="domain" description="Protein kinase" evidence="13">
    <location>
        <begin position="995"/>
        <end position="1291"/>
    </location>
</feature>
<evidence type="ECO:0000256" key="1">
    <source>
        <dbReference type="ARBA" id="ARBA00008867"/>
    </source>
</evidence>
<keyword evidence="6" id="KW-0418">Kinase</keyword>
<dbReference type="GO" id="GO:0004712">
    <property type="term" value="F:protein serine/threonine/tyrosine kinase activity"/>
    <property type="evidence" value="ECO:0007669"/>
    <property type="project" value="UniProtKB-EC"/>
</dbReference>
<feature type="compositionally biased region" description="Gly residues" evidence="12">
    <location>
        <begin position="1444"/>
        <end position="1455"/>
    </location>
</feature>
<dbReference type="Gene3D" id="1.10.510.10">
    <property type="entry name" value="Transferase(Phosphotransferase) domain 1"/>
    <property type="match status" value="1"/>
</dbReference>
<feature type="compositionally biased region" description="Polar residues" evidence="12">
    <location>
        <begin position="224"/>
        <end position="233"/>
    </location>
</feature>
<organism evidence="14 15">
    <name type="scientific">Linnemannia schmuckeri</name>
    <dbReference type="NCBI Taxonomy" id="64567"/>
    <lineage>
        <taxon>Eukaryota</taxon>
        <taxon>Fungi</taxon>
        <taxon>Fungi incertae sedis</taxon>
        <taxon>Mucoromycota</taxon>
        <taxon>Mortierellomycotina</taxon>
        <taxon>Mortierellomycetes</taxon>
        <taxon>Mortierellales</taxon>
        <taxon>Mortierellaceae</taxon>
        <taxon>Linnemannia</taxon>
    </lineage>
</organism>
<dbReference type="SUPFAM" id="SSF56112">
    <property type="entry name" value="Protein kinase-like (PK-like)"/>
    <property type="match status" value="1"/>
</dbReference>
<feature type="compositionally biased region" description="Low complexity" evidence="12">
    <location>
        <begin position="368"/>
        <end position="392"/>
    </location>
</feature>
<evidence type="ECO:0000313" key="15">
    <source>
        <dbReference type="Proteomes" id="UP000748756"/>
    </source>
</evidence>
<feature type="compositionally biased region" description="Low complexity" evidence="12">
    <location>
        <begin position="266"/>
        <end position="283"/>
    </location>
</feature>
<dbReference type="PANTHER" id="PTHR24058">
    <property type="entry name" value="DUAL SPECIFICITY PROTEIN KINASE"/>
    <property type="match status" value="1"/>
</dbReference>
<evidence type="ECO:0000256" key="8">
    <source>
        <dbReference type="ARBA" id="ARBA00049003"/>
    </source>
</evidence>
<feature type="region of interest" description="Disordered" evidence="12">
    <location>
        <begin position="509"/>
        <end position="538"/>
    </location>
</feature>
<dbReference type="InterPro" id="IPR011009">
    <property type="entry name" value="Kinase-like_dom_sf"/>
</dbReference>
<feature type="compositionally biased region" description="Low complexity" evidence="12">
    <location>
        <begin position="1314"/>
        <end position="1324"/>
    </location>
</feature>
<feature type="binding site" evidence="11">
    <location>
        <position position="1024"/>
    </location>
    <ligand>
        <name>ATP</name>
        <dbReference type="ChEBI" id="CHEBI:30616"/>
    </ligand>
</feature>
<name>A0A9P5VCH8_9FUNG</name>
<dbReference type="PROSITE" id="PS00107">
    <property type="entry name" value="PROTEIN_KINASE_ATP"/>
    <property type="match status" value="1"/>
</dbReference>
<dbReference type="InterPro" id="IPR000719">
    <property type="entry name" value="Prot_kinase_dom"/>
</dbReference>
<dbReference type="GO" id="GO:0005856">
    <property type="term" value="C:cytoskeleton"/>
    <property type="evidence" value="ECO:0007669"/>
    <property type="project" value="TreeGrafter"/>
</dbReference>
<feature type="compositionally biased region" description="Low complexity" evidence="12">
    <location>
        <begin position="516"/>
        <end position="529"/>
    </location>
</feature>
<dbReference type="Gene3D" id="3.30.10.30">
    <property type="entry name" value="DYRK"/>
    <property type="match status" value="1"/>
</dbReference>
<feature type="region of interest" description="Disordered" evidence="12">
    <location>
        <begin position="366"/>
        <end position="487"/>
    </location>
</feature>
<dbReference type="GO" id="GO:0004674">
    <property type="term" value="F:protein serine/threonine kinase activity"/>
    <property type="evidence" value="ECO:0007669"/>
    <property type="project" value="UniProtKB-KW"/>
</dbReference>
<dbReference type="InterPro" id="IPR017441">
    <property type="entry name" value="Protein_kinase_ATP_BS"/>
</dbReference>
<feature type="region of interest" description="Disordered" evidence="12">
    <location>
        <begin position="1377"/>
        <end position="1396"/>
    </location>
</feature>
<comment type="catalytic activity">
    <reaction evidence="8">
        <text>L-seryl-[protein] + ATP = O-phospho-L-seryl-[protein] + ADP + H(+)</text>
        <dbReference type="Rhea" id="RHEA:17989"/>
        <dbReference type="Rhea" id="RHEA-COMP:9863"/>
        <dbReference type="Rhea" id="RHEA-COMP:11604"/>
        <dbReference type="ChEBI" id="CHEBI:15378"/>
        <dbReference type="ChEBI" id="CHEBI:29999"/>
        <dbReference type="ChEBI" id="CHEBI:30616"/>
        <dbReference type="ChEBI" id="CHEBI:83421"/>
        <dbReference type="ChEBI" id="CHEBI:456216"/>
        <dbReference type="EC" id="2.7.12.1"/>
    </reaction>
</comment>
<evidence type="ECO:0000256" key="12">
    <source>
        <dbReference type="SAM" id="MobiDB-lite"/>
    </source>
</evidence>
<feature type="compositionally biased region" description="Polar residues" evidence="12">
    <location>
        <begin position="802"/>
        <end position="838"/>
    </location>
</feature>
<evidence type="ECO:0000256" key="10">
    <source>
        <dbReference type="ARBA" id="ARBA00051680"/>
    </source>
</evidence>
<dbReference type="GO" id="GO:0005524">
    <property type="term" value="F:ATP binding"/>
    <property type="evidence" value="ECO:0007669"/>
    <property type="project" value="UniProtKB-UniRule"/>
</dbReference>
<evidence type="ECO:0000256" key="5">
    <source>
        <dbReference type="ARBA" id="ARBA00022741"/>
    </source>
</evidence>
<feature type="compositionally biased region" description="Polar residues" evidence="12">
    <location>
        <begin position="240"/>
        <end position="256"/>
    </location>
</feature>
<feature type="region of interest" description="Disordered" evidence="12">
    <location>
        <begin position="802"/>
        <end position="919"/>
    </location>
</feature>
<feature type="compositionally biased region" description="Polar residues" evidence="12">
    <location>
        <begin position="175"/>
        <end position="184"/>
    </location>
</feature>
<feature type="compositionally biased region" description="Low complexity" evidence="12">
    <location>
        <begin position="639"/>
        <end position="652"/>
    </location>
</feature>
<feature type="compositionally biased region" description="Low complexity" evidence="12">
    <location>
        <begin position="165"/>
        <end position="174"/>
    </location>
</feature>
<proteinExistence type="inferred from homology"/>
<evidence type="ECO:0000313" key="14">
    <source>
        <dbReference type="EMBL" id="KAF9152220.1"/>
    </source>
</evidence>
<feature type="compositionally biased region" description="Polar residues" evidence="12">
    <location>
        <begin position="847"/>
        <end position="864"/>
    </location>
</feature>
<dbReference type="PROSITE" id="PS50011">
    <property type="entry name" value="PROTEIN_KINASE_DOM"/>
    <property type="match status" value="1"/>
</dbReference>
<comment type="caution">
    <text evidence="14">The sequence shown here is derived from an EMBL/GenBank/DDBJ whole genome shotgun (WGS) entry which is preliminary data.</text>
</comment>
<dbReference type="SMART" id="SM00220">
    <property type="entry name" value="S_TKc"/>
    <property type="match status" value="1"/>
</dbReference>
<evidence type="ECO:0000256" key="9">
    <source>
        <dbReference type="ARBA" id="ARBA00049308"/>
    </source>
</evidence>
<feature type="region of interest" description="Disordered" evidence="12">
    <location>
        <begin position="1301"/>
        <end position="1365"/>
    </location>
</feature>
<feature type="compositionally biased region" description="Low complexity" evidence="12">
    <location>
        <begin position="459"/>
        <end position="484"/>
    </location>
</feature>
<accession>A0A9P5VCH8</accession>
<feature type="compositionally biased region" description="Low complexity" evidence="12">
    <location>
        <begin position="753"/>
        <end position="770"/>
    </location>
</feature>
<dbReference type="Gene3D" id="3.30.200.20">
    <property type="entry name" value="Phosphorylase Kinase, domain 1"/>
    <property type="match status" value="1"/>
</dbReference>
<feature type="region of interest" description="Disordered" evidence="12">
    <location>
        <begin position="1422"/>
        <end position="1479"/>
    </location>
</feature>
<gene>
    <name evidence="14" type="ORF">BG015_005611</name>
</gene>
<feature type="compositionally biased region" description="Low complexity" evidence="12">
    <location>
        <begin position="39"/>
        <end position="55"/>
    </location>
</feature>
<feature type="compositionally biased region" description="Polar residues" evidence="12">
    <location>
        <begin position="729"/>
        <end position="752"/>
    </location>
</feature>
<feature type="region of interest" description="Disordered" evidence="12">
    <location>
        <begin position="1"/>
        <end position="67"/>
    </location>
</feature>
<dbReference type="PROSITE" id="PS00108">
    <property type="entry name" value="PROTEIN_KINASE_ST"/>
    <property type="match status" value="1"/>
</dbReference>